<dbReference type="Proteomes" id="UP000231553">
    <property type="component" value="Unassembled WGS sequence"/>
</dbReference>
<evidence type="ECO:0000256" key="2">
    <source>
        <dbReference type="ARBA" id="ARBA00022676"/>
    </source>
</evidence>
<dbReference type="InterPro" id="IPR001173">
    <property type="entry name" value="Glyco_trans_2-like"/>
</dbReference>
<evidence type="ECO:0000256" key="3">
    <source>
        <dbReference type="ARBA" id="ARBA00022679"/>
    </source>
</evidence>
<comment type="similarity">
    <text evidence="1">Belongs to the glycosyltransferase 2 family.</text>
</comment>
<dbReference type="Gene3D" id="3.90.550.10">
    <property type="entry name" value="Spore Coat Polysaccharide Biosynthesis Protein SpsA, Chain A"/>
    <property type="match status" value="1"/>
</dbReference>
<evidence type="ECO:0000256" key="1">
    <source>
        <dbReference type="ARBA" id="ARBA00006739"/>
    </source>
</evidence>
<dbReference type="Pfam" id="PF00535">
    <property type="entry name" value="Glycos_transf_2"/>
    <property type="match status" value="1"/>
</dbReference>
<protein>
    <submittedName>
        <fullName evidence="5">Glycosyltransferase</fullName>
    </submittedName>
</protein>
<comment type="caution">
    <text evidence="5">The sequence shown here is derived from an EMBL/GenBank/DDBJ whole genome shotgun (WGS) entry which is preliminary data.</text>
</comment>
<accession>A0A2M8IZ17</accession>
<dbReference type="AlphaFoldDB" id="A0A2M8IZ17"/>
<reference evidence="5 6" key="1">
    <citation type="journal article" date="2018" name="Int. J. Syst. Evol. Microbiol.">
        <title>Pseudooceanicola lipolyticus sp. nov., a marine alphaproteobacterium, reclassification of Oceanicola flagellatus as Pseudooceanicola flagellatus comb. nov. and emended description of the genus Pseudooceanicola.</title>
        <authorList>
            <person name="Huang M.-M."/>
            <person name="Guo L.-L."/>
            <person name="Wu Y.-H."/>
            <person name="Lai Q.-L."/>
            <person name="Shao Z.-Z."/>
            <person name="Wang C.-S."/>
            <person name="Wu M."/>
            <person name="Xu X.-W."/>
        </authorList>
    </citation>
    <scope>NUCLEOTIDE SEQUENCE [LARGE SCALE GENOMIC DNA]</scope>
    <source>
        <strain evidence="5 6">157</strain>
    </source>
</reference>
<organism evidence="5 6">
    <name type="scientific">Pseudooceanicola lipolyticus</name>
    <dbReference type="NCBI Taxonomy" id="2029104"/>
    <lineage>
        <taxon>Bacteria</taxon>
        <taxon>Pseudomonadati</taxon>
        <taxon>Pseudomonadota</taxon>
        <taxon>Alphaproteobacteria</taxon>
        <taxon>Rhodobacterales</taxon>
        <taxon>Paracoccaceae</taxon>
        <taxon>Pseudooceanicola</taxon>
    </lineage>
</organism>
<keyword evidence="3 5" id="KW-0808">Transferase</keyword>
<dbReference type="OrthoDB" id="6653642at2"/>
<keyword evidence="6" id="KW-1185">Reference proteome</keyword>
<sequence>MSQFRAAIIIPHFEDAARLQRCLAALVPQLRPEVEVVVVDNNSPTRPELPAALRLVIEPQKGAANARNRGVAETTAPLLFFLDSDCVPAANWLDTALDAAARADLVGGTVTVFDETPPPRSGAEAFETVFAFDNRGYIEKEGFSVTANLLTRRDIFEAVGGFRDGLSEDLDWCHRARAAGYRIVHAPDLQVSHPSRSDWPALERKWRRITRESFGVNGNGARARLKWALRALAMLPSIAAHAPRILRDARLARGEKLAALGTLARQRLTRMAWMLRQAAGGAI</sequence>
<proteinExistence type="inferred from homology"/>
<keyword evidence="2" id="KW-0328">Glycosyltransferase</keyword>
<dbReference type="SUPFAM" id="SSF53448">
    <property type="entry name" value="Nucleotide-diphospho-sugar transferases"/>
    <property type="match status" value="1"/>
</dbReference>
<dbReference type="RefSeq" id="WP_100163358.1">
    <property type="nucleotide sequence ID" value="NZ_PGTB01000071.1"/>
</dbReference>
<dbReference type="PANTHER" id="PTHR43179:SF12">
    <property type="entry name" value="GALACTOFURANOSYLTRANSFERASE GLFT2"/>
    <property type="match status" value="1"/>
</dbReference>
<gene>
    <name evidence="5" type="ORF">CVM52_15325</name>
</gene>
<name>A0A2M8IZ17_9RHOB</name>
<dbReference type="PANTHER" id="PTHR43179">
    <property type="entry name" value="RHAMNOSYLTRANSFERASE WBBL"/>
    <property type="match status" value="1"/>
</dbReference>
<evidence type="ECO:0000313" key="6">
    <source>
        <dbReference type="Proteomes" id="UP000231553"/>
    </source>
</evidence>
<evidence type="ECO:0000313" key="5">
    <source>
        <dbReference type="EMBL" id="PJE35781.1"/>
    </source>
</evidence>
<feature type="domain" description="Glycosyltransferase 2-like" evidence="4">
    <location>
        <begin position="8"/>
        <end position="159"/>
    </location>
</feature>
<dbReference type="GO" id="GO:0016757">
    <property type="term" value="F:glycosyltransferase activity"/>
    <property type="evidence" value="ECO:0007669"/>
    <property type="project" value="UniProtKB-KW"/>
</dbReference>
<evidence type="ECO:0000259" key="4">
    <source>
        <dbReference type="Pfam" id="PF00535"/>
    </source>
</evidence>
<dbReference type="EMBL" id="PGTB01000071">
    <property type="protein sequence ID" value="PJE35781.1"/>
    <property type="molecule type" value="Genomic_DNA"/>
</dbReference>
<dbReference type="InterPro" id="IPR029044">
    <property type="entry name" value="Nucleotide-diphossugar_trans"/>
</dbReference>